<evidence type="ECO:0000256" key="3">
    <source>
        <dbReference type="ARBA" id="ARBA00022676"/>
    </source>
</evidence>
<feature type="transmembrane region" description="Helical" evidence="8">
    <location>
        <begin position="303"/>
        <end position="322"/>
    </location>
</feature>
<feature type="domain" description="ArnT-like N-terminal" evidence="9">
    <location>
        <begin position="51"/>
        <end position="225"/>
    </location>
</feature>
<evidence type="ECO:0000256" key="4">
    <source>
        <dbReference type="ARBA" id="ARBA00022679"/>
    </source>
</evidence>
<keyword evidence="4" id="KW-0808">Transferase</keyword>
<name>A0AAF0CSS7_9BACT</name>
<gene>
    <name evidence="10" type="ORF">PXH66_11040</name>
</gene>
<keyword evidence="6 8" id="KW-1133">Transmembrane helix</keyword>
<evidence type="ECO:0000256" key="8">
    <source>
        <dbReference type="SAM" id="Phobius"/>
    </source>
</evidence>
<dbReference type="Proteomes" id="UP001218638">
    <property type="component" value="Chromosome"/>
</dbReference>
<dbReference type="AlphaFoldDB" id="A0AAF0CSS7"/>
<evidence type="ECO:0000313" key="10">
    <source>
        <dbReference type="EMBL" id="WED67384.1"/>
    </source>
</evidence>
<comment type="subcellular location">
    <subcellularLocation>
        <location evidence="1">Cell membrane</location>
        <topology evidence="1">Multi-pass membrane protein</topology>
    </subcellularLocation>
</comment>
<feature type="transmembrane region" description="Helical" evidence="8">
    <location>
        <begin position="83"/>
        <end position="103"/>
    </location>
</feature>
<dbReference type="PANTHER" id="PTHR33908">
    <property type="entry name" value="MANNOSYLTRANSFERASE YKCB-RELATED"/>
    <property type="match status" value="1"/>
</dbReference>
<feature type="transmembrane region" description="Helical" evidence="8">
    <location>
        <begin position="161"/>
        <end position="184"/>
    </location>
</feature>
<dbReference type="Pfam" id="PF02366">
    <property type="entry name" value="PMT"/>
    <property type="match status" value="1"/>
</dbReference>
<evidence type="ECO:0000256" key="5">
    <source>
        <dbReference type="ARBA" id="ARBA00022692"/>
    </source>
</evidence>
<feature type="transmembrane region" description="Helical" evidence="8">
    <location>
        <begin position="328"/>
        <end position="349"/>
    </location>
</feature>
<accession>A0AAF0CSS7</accession>
<sequence>MIALLLHGWIVTRDWSTPALTGHEFRQTQTAIIARYIDKQNNFSVDYDTPILGKPWRIPLEFPLYQWAVVGVQRLTPLTNVQAARMLSLVSFYGTLGAVFLLLGDIGVRVAARWLILAVVLCTPVYLFYARAFLIDPMATCFSAWFLAAFVRTLGQRDWRWGLLCTLAATAAALIKSVLFFVWLVPAAAWGAWRLWESWKQEKVGAAIGNIILWGIGPMVLPAVSLLWWIRHTDEIKQTHPSGWIFTSEALSRGNWGMFSVTAWLDWAMWERMMARWSETLMPPFAVVAIVLTGWLIAARWRVALLGTMALFLVGQVAFPYAYADQDYYFYAAAIFAAVAIGIAMVGLLECDAWPRLLRMILVLLPLGLLHQSYAAGYQDWLARAGENEWAVTKALREYLPEDSVIIVVGEDWSAVVPYFSHKRALMIRRGLERDDDYLVRAFTDLDGEDVSALLLFREYRDLNRLAGFAQDRFQLDSEPTFKSEGLDVYIARRYRDRLVDEVGQDRSRFFDITELAADATDRWEGRTPLLVSGKESAKQFPLIDAKVTKVLAEHFPNLREEGQSQTMNLHPDMDIWLETDVREGVITWEFGIVDAAFAGNGANDHTDGVDFLVVAESANGKRRRPLFRRLLNPAARPEDRGLQRFEFGFELDVNEQMVIVIRGGFSRNYDWAYGRQFEITPLTISASDHSH</sequence>
<dbReference type="PANTHER" id="PTHR33908:SF11">
    <property type="entry name" value="MEMBRANE PROTEIN"/>
    <property type="match status" value="1"/>
</dbReference>
<dbReference type="GO" id="GO:0006493">
    <property type="term" value="P:protein O-linked glycosylation"/>
    <property type="evidence" value="ECO:0007669"/>
    <property type="project" value="InterPro"/>
</dbReference>
<feature type="transmembrane region" description="Helical" evidence="8">
    <location>
        <begin position="281"/>
        <end position="298"/>
    </location>
</feature>
<keyword evidence="3" id="KW-0328">Glycosyltransferase</keyword>
<dbReference type="KEGG" id="slom:PXH66_11040"/>
<keyword evidence="5 8" id="KW-0812">Transmembrane</keyword>
<keyword evidence="7 8" id="KW-0472">Membrane</keyword>
<proteinExistence type="predicted"/>
<keyword evidence="2" id="KW-1003">Cell membrane</keyword>
<organism evidence="10 11">
    <name type="scientific">Synoicihabitans lomoniglobus</name>
    <dbReference type="NCBI Taxonomy" id="2909285"/>
    <lineage>
        <taxon>Bacteria</taxon>
        <taxon>Pseudomonadati</taxon>
        <taxon>Verrucomicrobiota</taxon>
        <taxon>Opitutia</taxon>
        <taxon>Opitutales</taxon>
        <taxon>Opitutaceae</taxon>
        <taxon>Synoicihabitans</taxon>
    </lineage>
</organism>
<dbReference type="InterPro" id="IPR003342">
    <property type="entry name" value="ArnT-like_N"/>
</dbReference>
<feature type="transmembrane region" description="Helical" evidence="8">
    <location>
        <begin position="135"/>
        <end position="154"/>
    </location>
</feature>
<evidence type="ECO:0000256" key="7">
    <source>
        <dbReference type="ARBA" id="ARBA00023136"/>
    </source>
</evidence>
<feature type="transmembrane region" description="Helical" evidence="8">
    <location>
        <begin position="204"/>
        <end position="229"/>
    </location>
</feature>
<dbReference type="GO" id="GO:0016763">
    <property type="term" value="F:pentosyltransferase activity"/>
    <property type="evidence" value="ECO:0007669"/>
    <property type="project" value="TreeGrafter"/>
</dbReference>
<dbReference type="InterPro" id="IPR050297">
    <property type="entry name" value="LipidA_mod_glycosyltrf_83"/>
</dbReference>
<evidence type="ECO:0000256" key="1">
    <source>
        <dbReference type="ARBA" id="ARBA00004651"/>
    </source>
</evidence>
<keyword evidence="11" id="KW-1185">Reference proteome</keyword>
<evidence type="ECO:0000256" key="2">
    <source>
        <dbReference type="ARBA" id="ARBA00022475"/>
    </source>
</evidence>
<evidence type="ECO:0000313" key="11">
    <source>
        <dbReference type="Proteomes" id="UP001218638"/>
    </source>
</evidence>
<protein>
    <submittedName>
        <fullName evidence="10">Phospholipid carrier-dependent glycosyltransferase</fullName>
    </submittedName>
</protein>
<dbReference type="RefSeq" id="WP_330932364.1">
    <property type="nucleotide sequence ID" value="NZ_CP119075.1"/>
</dbReference>
<evidence type="ECO:0000256" key="6">
    <source>
        <dbReference type="ARBA" id="ARBA00022989"/>
    </source>
</evidence>
<dbReference type="GO" id="GO:0005886">
    <property type="term" value="C:plasma membrane"/>
    <property type="evidence" value="ECO:0007669"/>
    <property type="project" value="UniProtKB-SubCell"/>
</dbReference>
<evidence type="ECO:0000259" key="9">
    <source>
        <dbReference type="Pfam" id="PF02366"/>
    </source>
</evidence>
<dbReference type="GO" id="GO:0000030">
    <property type="term" value="F:mannosyltransferase activity"/>
    <property type="evidence" value="ECO:0007669"/>
    <property type="project" value="InterPro"/>
</dbReference>
<dbReference type="GO" id="GO:0009103">
    <property type="term" value="P:lipopolysaccharide biosynthetic process"/>
    <property type="evidence" value="ECO:0007669"/>
    <property type="project" value="UniProtKB-ARBA"/>
</dbReference>
<reference evidence="10" key="1">
    <citation type="submission" date="2023-03" db="EMBL/GenBank/DDBJ databases">
        <title>Lomoglobus Profundus gen. nov., sp. nov., a novel member of the phylum Verrucomicrobia, isolated from deep-marine sediment of South China Sea.</title>
        <authorList>
            <person name="Ahmad T."/>
            <person name="Ishaq S.E."/>
            <person name="Wang F."/>
        </authorList>
    </citation>
    <scope>NUCLEOTIDE SEQUENCE</scope>
    <source>
        <strain evidence="10">LMO-M01</strain>
    </source>
</reference>
<feature type="transmembrane region" description="Helical" evidence="8">
    <location>
        <begin position="110"/>
        <end position="129"/>
    </location>
</feature>
<dbReference type="EMBL" id="CP119075">
    <property type="protein sequence ID" value="WED67384.1"/>
    <property type="molecule type" value="Genomic_DNA"/>
</dbReference>